<dbReference type="OrthoDB" id="1631120at2"/>
<accession>A0A318SQZ1</accession>
<dbReference type="InterPro" id="IPR007896">
    <property type="entry name" value="BTP_bacteria"/>
</dbReference>
<dbReference type="Pfam" id="PF05232">
    <property type="entry name" value="BTP"/>
    <property type="match status" value="2"/>
</dbReference>
<dbReference type="InterPro" id="IPR058208">
    <property type="entry name" value="PACE"/>
</dbReference>
<feature type="domain" description="Chlorhexidine efflux transporter" evidence="2">
    <location>
        <begin position="2"/>
        <end position="65"/>
    </location>
</feature>
<sequence length="139" mass="15431">MRTARDRIRHAVSFEIIGLLIVVPLGALGLGFHAADLGVIAITASLVATGWNYLYNLLFDRAMRRWRGTVQKTVPIRVLHAVLFEGGLLVVTLPLIALTLGVGLWQALLLDLALVLFYLVYAFVFNWAYDRIFPLPEGA</sequence>
<feature type="transmembrane region" description="Helical" evidence="1">
    <location>
        <begin position="104"/>
        <end position="129"/>
    </location>
</feature>
<gene>
    <name evidence="3" type="ORF">DFP88_103449</name>
</gene>
<reference evidence="3 4" key="1">
    <citation type="submission" date="2018-06" db="EMBL/GenBank/DDBJ databases">
        <title>Genomic Encyclopedia of Type Strains, Phase III (KMG-III): the genomes of soil and plant-associated and newly described type strains.</title>
        <authorList>
            <person name="Whitman W."/>
        </authorList>
    </citation>
    <scope>NUCLEOTIDE SEQUENCE [LARGE SCALE GENOMIC DNA]</scope>
    <source>
        <strain evidence="3 4">CECT 9025</strain>
    </source>
</reference>
<evidence type="ECO:0000313" key="3">
    <source>
        <dbReference type="EMBL" id="PYE84083.1"/>
    </source>
</evidence>
<dbReference type="NCBIfam" id="NF033664">
    <property type="entry name" value="PACE_transport"/>
    <property type="match status" value="1"/>
</dbReference>
<evidence type="ECO:0000259" key="2">
    <source>
        <dbReference type="Pfam" id="PF05232"/>
    </source>
</evidence>
<keyword evidence="1" id="KW-1133">Transmembrane helix</keyword>
<organism evidence="3 4">
    <name type="scientific">Pseudoroseicyclus aestuarii</name>
    <dbReference type="NCBI Taxonomy" id="1795041"/>
    <lineage>
        <taxon>Bacteria</taxon>
        <taxon>Pseudomonadati</taxon>
        <taxon>Pseudomonadota</taxon>
        <taxon>Alphaproteobacteria</taxon>
        <taxon>Rhodobacterales</taxon>
        <taxon>Paracoccaceae</taxon>
        <taxon>Pseudoroseicyclus</taxon>
    </lineage>
</organism>
<proteinExistence type="predicted"/>
<evidence type="ECO:0000313" key="4">
    <source>
        <dbReference type="Proteomes" id="UP000248311"/>
    </source>
</evidence>
<name>A0A318SQZ1_9RHOB</name>
<feature type="domain" description="Chlorhexidine efflux transporter" evidence="2">
    <location>
        <begin position="72"/>
        <end position="134"/>
    </location>
</feature>
<dbReference type="AlphaFoldDB" id="A0A318SQZ1"/>
<keyword evidence="1" id="KW-0812">Transmembrane</keyword>
<protein>
    <submittedName>
        <fullName evidence="3">Putative membrane protein</fullName>
    </submittedName>
</protein>
<dbReference type="Proteomes" id="UP000248311">
    <property type="component" value="Unassembled WGS sequence"/>
</dbReference>
<feature type="transmembrane region" description="Helical" evidence="1">
    <location>
        <begin position="12"/>
        <end position="32"/>
    </location>
</feature>
<feature type="transmembrane region" description="Helical" evidence="1">
    <location>
        <begin position="38"/>
        <end position="58"/>
    </location>
</feature>
<dbReference type="RefSeq" id="WP_110814842.1">
    <property type="nucleotide sequence ID" value="NZ_QJTE01000003.1"/>
</dbReference>
<feature type="transmembrane region" description="Helical" evidence="1">
    <location>
        <begin position="78"/>
        <end position="98"/>
    </location>
</feature>
<dbReference type="EMBL" id="QJTE01000003">
    <property type="protein sequence ID" value="PYE84083.1"/>
    <property type="molecule type" value="Genomic_DNA"/>
</dbReference>
<comment type="caution">
    <text evidence="3">The sequence shown here is derived from an EMBL/GenBank/DDBJ whole genome shotgun (WGS) entry which is preliminary data.</text>
</comment>
<evidence type="ECO:0000256" key="1">
    <source>
        <dbReference type="SAM" id="Phobius"/>
    </source>
</evidence>
<keyword evidence="4" id="KW-1185">Reference proteome</keyword>
<keyword evidence="1" id="KW-0472">Membrane</keyword>